<keyword evidence="2" id="KW-1185">Reference proteome</keyword>
<accession>A0A939HKU5</accession>
<reference evidence="1" key="1">
    <citation type="submission" date="2021-03" db="EMBL/GenBank/DDBJ databases">
        <title>A new species, PO-11, isolated from a karst cave deposit.</title>
        <authorList>
            <person name="Zhaoxiaoyong W."/>
        </authorList>
    </citation>
    <scope>NUCLEOTIDE SEQUENCE</scope>
    <source>
        <strain evidence="1">PO-11</strain>
    </source>
</reference>
<proteinExistence type="predicted"/>
<protein>
    <submittedName>
        <fullName evidence="1">Uncharacterized protein</fullName>
    </submittedName>
</protein>
<comment type="caution">
    <text evidence="1">The sequence shown here is derived from an EMBL/GenBank/DDBJ whole genome shotgun (WGS) entry which is preliminary data.</text>
</comment>
<dbReference type="AlphaFoldDB" id="A0A939HKU5"/>
<gene>
    <name evidence="1" type="ORF">J1902_17060</name>
</gene>
<name>A0A939HKU5_9MICC</name>
<sequence>MTSTLLKRPVGYRHIPASKWTELTSGDAVWIYEAGWGVGAGRVDEVSGDHELLWVFLEPGSRRLLCGTDAVEVWSAA</sequence>
<organism evidence="1 2">
    <name type="scientific">Arthrobacter cavernae</name>
    <dbReference type="NCBI Taxonomy" id="2817681"/>
    <lineage>
        <taxon>Bacteria</taxon>
        <taxon>Bacillati</taxon>
        <taxon>Actinomycetota</taxon>
        <taxon>Actinomycetes</taxon>
        <taxon>Micrococcales</taxon>
        <taxon>Micrococcaceae</taxon>
        <taxon>Arthrobacter</taxon>
    </lineage>
</organism>
<dbReference type="RefSeq" id="WP_207617508.1">
    <property type="nucleotide sequence ID" value="NZ_JAFNLL010000053.1"/>
</dbReference>
<evidence type="ECO:0000313" key="2">
    <source>
        <dbReference type="Proteomes" id="UP000664164"/>
    </source>
</evidence>
<evidence type="ECO:0000313" key="1">
    <source>
        <dbReference type="EMBL" id="MBO1269651.1"/>
    </source>
</evidence>
<dbReference type="EMBL" id="JAFNLL010000053">
    <property type="protein sequence ID" value="MBO1269651.1"/>
    <property type="molecule type" value="Genomic_DNA"/>
</dbReference>
<dbReference type="Proteomes" id="UP000664164">
    <property type="component" value="Unassembled WGS sequence"/>
</dbReference>